<dbReference type="GO" id="GO:0016020">
    <property type="term" value="C:membrane"/>
    <property type="evidence" value="ECO:0007669"/>
    <property type="project" value="UniProtKB-SubCell"/>
</dbReference>
<comment type="subcellular location">
    <subcellularLocation>
        <location evidence="1">Membrane</location>
        <topology evidence="1">Single-pass membrane protein</topology>
    </subcellularLocation>
</comment>
<evidence type="ECO:0000313" key="11">
    <source>
        <dbReference type="Proteomes" id="UP000053477"/>
    </source>
</evidence>
<dbReference type="GO" id="GO:0035269">
    <property type="term" value="P:protein O-linked glycosylation via mannose"/>
    <property type="evidence" value="ECO:0007669"/>
    <property type="project" value="TreeGrafter"/>
</dbReference>
<evidence type="ECO:0000256" key="4">
    <source>
        <dbReference type="ARBA" id="ARBA00022692"/>
    </source>
</evidence>
<keyword evidence="6" id="KW-0472">Membrane</keyword>
<feature type="signal peptide" evidence="8">
    <location>
        <begin position="1"/>
        <end position="32"/>
    </location>
</feature>
<dbReference type="EMBL" id="KQ086149">
    <property type="protein sequence ID" value="KLO07291.1"/>
    <property type="molecule type" value="Genomic_DNA"/>
</dbReference>
<feature type="domain" description="Glycosyltransferase 61 catalytic" evidence="9">
    <location>
        <begin position="325"/>
        <end position="429"/>
    </location>
</feature>
<dbReference type="PANTHER" id="PTHR20961">
    <property type="entry name" value="GLYCOSYLTRANSFERASE"/>
    <property type="match status" value="1"/>
</dbReference>
<evidence type="ECO:0000313" key="10">
    <source>
        <dbReference type="EMBL" id="KLO07291.1"/>
    </source>
</evidence>
<dbReference type="STRING" id="27342.A0A0H2RR20"/>
<name>A0A0H2RR20_9AGAM</name>
<evidence type="ECO:0000259" key="9">
    <source>
        <dbReference type="Pfam" id="PF04577"/>
    </source>
</evidence>
<reference evidence="10 11" key="1">
    <citation type="submission" date="2015-04" db="EMBL/GenBank/DDBJ databases">
        <title>Complete genome sequence of Schizopora paradoxa KUC8140, a cosmopolitan wood degrader in East Asia.</title>
        <authorList>
            <consortium name="DOE Joint Genome Institute"/>
            <person name="Min B."/>
            <person name="Park H."/>
            <person name="Jang Y."/>
            <person name="Kim J.-J."/>
            <person name="Kim K.H."/>
            <person name="Pangilinan J."/>
            <person name="Lipzen A."/>
            <person name="Riley R."/>
            <person name="Grigoriev I.V."/>
            <person name="Spatafora J.W."/>
            <person name="Choi I.-G."/>
        </authorList>
    </citation>
    <scope>NUCLEOTIDE SEQUENCE [LARGE SCALE GENOMIC DNA]</scope>
    <source>
        <strain evidence="10 11">KUC8140</strain>
    </source>
</reference>
<keyword evidence="8" id="KW-0732">Signal</keyword>
<organism evidence="10 11">
    <name type="scientific">Schizopora paradoxa</name>
    <dbReference type="NCBI Taxonomy" id="27342"/>
    <lineage>
        <taxon>Eukaryota</taxon>
        <taxon>Fungi</taxon>
        <taxon>Dikarya</taxon>
        <taxon>Basidiomycota</taxon>
        <taxon>Agaricomycotina</taxon>
        <taxon>Agaricomycetes</taxon>
        <taxon>Hymenochaetales</taxon>
        <taxon>Schizoporaceae</taxon>
        <taxon>Schizopora</taxon>
    </lineage>
</organism>
<evidence type="ECO:0000256" key="5">
    <source>
        <dbReference type="ARBA" id="ARBA00022989"/>
    </source>
</evidence>
<keyword evidence="11" id="KW-1185">Reference proteome</keyword>
<dbReference type="Pfam" id="PF04577">
    <property type="entry name" value="Glyco_transf_61"/>
    <property type="match status" value="1"/>
</dbReference>
<dbReference type="InterPro" id="IPR007657">
    <property type="entry name" value="Glycosyltransferase_61"/>
</dbReference>
<keyword evidence="2" id="KW-0328">Glycosyltransferase</keyword>
<dbReference type="Proteomes" id="UP000053477">
    <property type="component" value="Unassembled WGS sequence"/>
</dbReference>
<protein>
    <recommendedName>
        <fullName evidence="9">Glycosyltransferase 61 catalytic domain-containing protein</fullName>
    </recommendedName>
</protein>
<evidence type="ECO:0000256" key="7">
    <source>
        <dbReference type="ARBA" id="ARBA00023180"/>
    </source>
</evidence>
<gene>
    <name evidence="10" type="ORF">SCHPADRAFT_1001780</name>
</gene>
<keyword evidence="4" id="KW-0812">Transmembrane</keyword>
<keyword evidence="7" id="KW-0325">Glycoprotein</keyword>
<dbReference type="GO" id="GO:0005783">
    <property type="term" value="C:endoplasmic reticulum"/>
    <property type="evidence" value="ECO:0007669"/>
    <property type="project" value="TreeGrafter"/>
</dbReference>
<evidence type="ECO:0000256" key="8">
    <source>
        <dbReference type="SAM" id="SignalP"/>
    </source>
</evidence>
<dbReference type="GO" id="GO:0097363">
    <property type="term" value="F:protein O-acetylglucosaminyltransferase activity"/>
    <property type="evidence" value="ECO:0007669"/>
    <property type="project" value="TreeGrafter"/>
</dbReference>
<dbReference type="InterPro" id="IPR049625">
    <property type="entry name" value="Glyco_transf_61_cat"/>
</dbReference>
<evidence type="ECO:0000256" key="2">
    <source>
        <dbReference type="ARBA" id="ARBA00022676"/>
    </source>
</evidence>
<keyword evidence="5" id="KW-1133">Transmembrane helix</keyword>
<evidence type="ECO:0000256" key="3">
    <source>
        <dbReference type="ARBA" id="ARBA00022679"/>
    </source>
</evidence>
<sequence length="515" mass="58756">MATSPTRTFLPTRRELFLVLSLLVILLFVSQSEYISSNSPYNLSRSAPQIPLSLDYPKQYGLENGSYPDHRMTWKEENSLPETKLVQHAPGWNVFENIYAYNGTLFVVTSTPSKFPERKLLFSSGYGIFNGDEEYRKRAPTDKDMQILTPADAQKIFGSKTRSATVLDGTTFFSNDPIQFITHYYHFCAELLFGMWRTYSSLDPFITPDGDTTLPPPRRMIFTHVPSENWRDYAAMNQWVIRGAFPGMGMEFERDWADRAAMLVPFLFPRMVVEDRAAAAEGANYKSTWRPASNAFALKGSQNWWAPLRKSVLQFSGLSSDWIDPPPAEVMDLTASDANGKGKEMVLGDKMVITYISRQGWGRRMLRQADHEKLVEELYKLRERYGYEVNVVNPEKLSRAEQLILAGRTTIMMGVHGNGLTSLVWMRPKPQSTVLEFFIPTGLAFDYEYTTRALGMKHYGVWRNKTFTRPNVPPLPNFPEGFHGNDIPLDGTVVARLVQKRIMLEDDDQDPSLNP</sequence>
<accession>A0A0H2RR20</accession>
<feature type="chain" id="PRO_5005201698" description="Glycosyltransferase 61 catalytic domain-containing protein" evidence="8">
    <location>
        <begin position="33"/>
        <end position="515"/>
    </location>
</feature>
<dbReference type="OrthoDB" id="529273at2759"/>
<dbReference type="InParanoid" id="A0A0H2RR20"/>
<dbReference type="AlphaFoldDB" id="A0A0H2RR20"/>
<keyword evidence="3" id="KW-0808">Transferase</keyword>
<proteinExistence type="predicted"/>
<evidence type="ECO:0000256" key="6">
    <source>
        <dbReference type="ARBA" id="ARBA00023136"/>
    </source>
</evidence>
<evidence type="ECO:0000256" key="1">
    <source>
        <dbReference type="ARBA" id="ARBA00004167"/>
    </source>
</evidence>
<dbReference type="PANTHER" id="PTHR20961:SF38">
    <property type="entry name" value="PROTEIN O-LINKED-MANNOSE BETA-1,4-N-ACETYLGLUCOSAMINYLTRANSFERASE 2"/>
    <property type="match status" value="1"/>
</dbReference>